<dbReference type="AlphaFoldDB" id="C7DGK5"/>
<dbReference type="Proteomes" id="UP000332487">
    <property type="component" value="Unassembled WGS sequence"/>
</dbReference>
<reference evidence="1 2" key="2">
    <citation type="journal article" date="2010" name="Proc. Natl. Acad. Sci. U.S.A.">
        <title>Enigmatic, ultrasmall, uncultivated Archaea.</title>
        <authorList>
            <person name="Baker B.J."/>
            <person name="Comolli L.R."/>
            <person name="Dick G.J."/>
            <person name="Hauser L.J."/>
            <person name="Hyatt D."/>
            <person name="Dill B.D."/>
            <person name="Land M.L."/>
            <person name="Verberkmoes N.C."/>
            <person name="Hettich R.L."/>
            <person name="Banfield J.F."/>
        </authorList>
    </citation>
    <scope>NUCLEOTIDE SEQUENCE [LARGE SCALE GENOMIC DNA]</scope>
    <source>
        <strain evidence="1">ARMAN-2</strain>
    </source>
</reference>
<name>C7DGK5_MICA2</name>
<keyword evidence="2" id="KW-1185">Reference proteome</keyword>
<proteinExistence type="predicted"/>
<evidence type="ECO:0000313" key="2">
    <source>
        <dbReference type="Proteomes" id="UP000332487"/>
    </source>
</evidence>
<evidence type="ECO:0000313" key="1">
    <source>
        <dbReference type="EMBL" id="EET90352.1"/>
    </source>
</evidence>
<dbReference type="SUPFAM" id="SSF160527">
    <property type="entry name" value="V-type ATPase subunit E-like"/>
    <property type="match status" value="1"/>
</dbReference>
<dbReference type="Gene3D" id="3.30.2320.30">
    <property type="entry name" value="ATP synthase, E subunit, C-terminal"/>
    <property type="match status" value="1"/>
</dbReference>
<protein>
    <recommendedName>
        <fullName evidence="3">V-type ATP synthase subunit E</fullName>
    </recommendedName>
</protein>
<sequence length="187" mass="20178">MTFEDIIKGIKSGAEQKAQGILDNANSEAGALLKAAKDDAASYVAEAARRGEEESKQIMAMALSKAEIEGRNQYQSAINGMIENAKSGIVSSIGDFVASDTYKKLFLKLLGTAQEQLGKDAVFEVQKRDLAMAKKAKVAAIEAKGSFSGGFIAHSKDGRMELRYTVEDILARSGGRLAFNILKRIKR</sequence>
<reference evidence="1 2" key="1">
    <citation type="journal article" date="2009" name="Genome Biol.">
        <title>Community-wide analysis of microbial genome sequence signatures.</title>
        <authorList>
            <person name="Dick G.J."/>
            <person name="Andersson A.F."/>
            <person name="Baker B.J."/>
            <person name="Simmons S.L."/>
            <person name="Thomas B.C."/>
            <person name="Yelton A.P."/>
            <person name="Banfield J.F."/>
        </authorList>
    </citation>
    <scope>NUCLEOTIDE SEQUENCE [LARGE SCALE GENOMIC DNA]</scope>
    <source>
        <strain evidence="1">ARMAN-2</strain>
    </source>
</reference>
<evidence type="ECO:0008006" key="3">
    <source>
        <dbReference type="Google" id="ProtNLM"/>
    </source>
</evidence>
<accession>C7DGK5</accession>
<gene>
    <name evidence="1" type="ORF">UNLARM2_0207</name>
</gene>
<organism evidence="1 2">
    <name type="scientific">Candidatus Micrarchaeum acidiphilum ARMAN-2</name>
    <dbReference type="NCBI Taxonomy" id="425595"/>
    <lineage>
        <taxon>Archaea</taxon>
        <taxon>Candidatus Micrarchaeota</taxon>
        <taxon>Candidatus Micrarchaeia</taxon>
        <taxon>Candidatus Micrarchaeales</taxon>
        <taxon>Candidatus Micrarchaeaceae</taxon>
        <taxon>Candidatus Micrarchaeum</taxon>
    </lineage>
</organism>
<dbReference type="EMBL" id="GG697238">
    <property type="protein sequence ID" value="EET90352.1"/>
    <property type="molecule type" value="Genomic_DNA"/>
</dbReference>
<dbReference type="InterPro" id="IPR038495">
    <property type="entry name" value="ATPase_E_C"/>
</dbReference>